<evidence type="ECO:0000259" key="1">
    <source>
        <dbReference type="Pfam" id="PF19502"/>
    </source>
</evidence>
<evidence type="ECO:0000313" key="2">
    <source>
        <dbReference type="EMBL" id="MDT7044067.1"/>
    </source>
</evidence>
<organism evidence="2 3">
    <name type="scientific">Candidatus Nitronereus thalassa</name>
    <dbReference type="NCBI Taxonomy" id="3020898"/>
    <lineage>
        <taxon>Bacteria</taxon>
        <taxon>Pseudomonadati</taxon>
        <taxon>Nitrospirota</taxon>
        <taxon>Nitrospiria</taxon>
        <taxon>Nitrospirales</taxon>
        <taxon>Nitrospiraceae</taxon>
        <taxon>Candidatus Nitronereus</taxon>
    </lineage>
</organism>
<dbReference type="InterPro" id="IPR045792">
    <property type="entry name" value="DUF6036"/>
</dbReference>
<dbReference type="Proteomes" id="UP001250932">
    <property type="component" value="Unassembled WGS sequence"/>
</dbReference>
<name>A0ABU3KD35_9BACT</name>
<evidence type="ECO:0000313" key="3">
    <source>
        <dbReference type="Proteomes" id="UP001250932"/>
    </source>
</evidence>
<keyword evidence="3" id="KW-1185">Reference proteome</keyword>
<dbReference type="Pfam" id="PF19502">
    <property type="entry name" value="DUF6036"/>
    <property type="match status" value="1"/>
</dbReference>
<protein>
    <submittedName>
        <fullName evidence="2">DUF6036 family nucleotidyltransferase</fullName>
    </submittedName>
</protein>
<feature type="domain" description="DUF6036" evidence="1">
    <location>
        <begin position="8"/>
        <end position="127"/>
    </location>
</feature>
<proteinExistence type="predicted"/>
<dbReference type="RefSeq" id="WP_313834653.1">
    <property type="nucleotide sequence ID" value="NZ_JAQOUE010000002.1"/>
</dbReference>
<dbReference type="EMBL" id="JAQOUE010000002">
    <property type="protein sequence ID" value="MDT7044067.1"/>
    <property type="molecule type" value="Genomic_DNA"/>
</dbReference>
<gene>
    <name evidence="2" type="ORF">PPG34_17080</name>
</gene>
<reference evidence="2 3" key="1">
    <citation type="journal article" date="2023" name="ISME J.">
        <title>Cultivation and genomic characterization of novel and ubiquitous marine nitrite-oxidizing bacteria from the Nitrospirales.</title>
        <authorList>
            <person name="Mueller A.J."/>
            <person name="Daebeler A."/>
            <person name="Herbold C.W."/>
            <person name="Kirkegaard R.H."/>
            <person name="Daims H."/>
        </authorList>
    </citation>
    <scope>NUCLEOTIDE SEQUENCE [LARGE SCALE GENOMIC DNA]</scope>
    <source>
        <strain evidence="2 3">EB</strain>
    </source>
</reference>
<comment type="caution">
    <text evidence="2">The sequence shown here is derived from an EMBL/GenBank/DDBJ whole genome shotgun (WGS) entry which is preliminary data.</text>
</comment>
<accession>A0ABU3KD35</accession>
<sequence length="175" mass="19375">MLPLNIDKIIQELTQYVRQTGTSVDLILVGELALQAYGLTDRVTMNVDGELVGQLNELVEFLQKRQVPADLGENMSGWSVVAMPPGYRDRTTTFCQDSGLTLRLLAPTDFVIAKLRCGTEIDLEDAEYVVKKFSLSSSDIQKAAESAIAASPKDTALFLFNKTIKVFCQRLETKP</sequence>